<sequence length="169" mass="19267">MDDKKSPPVLVPSDVTICERMYATGSRPLTLMEKLGLLLTPNPWRFTFSRNGRRELEDILTKSYGDNDDTITQILRTRQESVRKQVCARPFNFMGTVGLGALTLYSLRFHSVKTKVLIVPFATYAGSLLGRAFGDLYTGRWEEYGRERALGDLPGKRYMTETEIKSYNN</sequence>
<dbReference type="Proteomes" id="UP001057455">
    <property type="component" value="Unassembled WGS sequence"/>
</dbReference>
<organism evidence="1 2">
    <name type="scientific">Babesia ovis</name>
    <dbReference type="NCBI Taxonomy" id="5869"/>
    <lineage>
        <taxon>Eukaryota</taxon>
        <taxon>Sar</taxon>
        <taxon>Alveolata</taxon>
        <taxon>Apicomplexa</taxon>
        <taxon>Aconoidasida</taxon>
        <taxon>Piroplasmida</taxon>
        <taxon>Babesiidae</taxon>
        <taxon>Babesia</taxon>
    </lineage>
</organism>
<keyword evidence="2" id="KW-1185">Reference proteome</keyword>
<accession>A0A9W5WW56</accession>
<name>A0A9W5WW56_BABOV</name>
<dbReference type="OrthoDB" id="419606at2759"/>
<dbReference type="AlphaFoldDB" id="A0A9W5WW56"/>
<protein>
    <submittedName>
        <fullName evidence="1">Integral membrane DUF56 family protein</fullName>
    </submittedName>
</protein>
<gene>
    <name evidence="1" type="ORF">BaOVIS_024360</name>
</gene>
<proteinExistence type="predicted"/>
<evidence type="ECO:0000313" key="2">
    <source>
        <dbReference type="Proteomes" id="UP001057455"/>
    </source>
</evidence>
<dbReference type="EMBL" id="BLIY01000017">
    <property type="protein sequence ID" value="GFE55032.1"/>
    <property type="molecule type" value="Genomic_DNA"/>
</dbReference>
<comment type="caution">
    <text evidence="1">The sequence shown here is derived from an EMBL/GenBank/DDBJ whole genome shotgun (WGS) entry which is preliminary data.</text>
</comment>
<reference evidence="1" key="1">
    <citation type="submission" date="2019-12" db="EMBL/GenBank/DDBJ databases">
        <title>Genome sequence of Babesia ovis.</title>
        <authorList>
            <person name="Yamagishi J."/>
            <person name="Sevinc F."/>
            <person name="Xuan X."/>
        </authorList>
    </citation>
    <scope>NUCLEOTIDE SEQUENCE</scope>
    <source>
        <strain evidence="1">Selcuk</strain>
    </source>
</reference>
<evidence type="ECO:0000313" key="1">
    <source>
        <dbReference type="EMBL" id="GFE55032.1"/>
    </source>
</evidence>